<keyword evidence="3" id="KW-1185">Reference proteome</keyword>
<proteinExistence type="predicted"/>
<protein>
    <submittedName>
        <fullName evidence="2">Uncharacterized protein</fullName>
    </submittedName>
</protein>
<feature type="compositionally biased region" description="Low complexity" evidence="1">
    <location>
        <begin position="67"/>
        <end position="86"/>
    </location>
</feature>
<comment type="caution">
    <text evidence="2">The sequence shown here is derived from an EMBL/GenBank/DDBJ whole genome shotgun (WGS) entry which is preliminary data.</text>
</comment>
<feature type="region of interest" description="Disordered" evidence="1">
    <location>
        <begin position="61"/>
        <end position="86"/>
    </location>
</feature>
<dbReference type="Proteomes" id="UP001499854">
    <property type="component" value="Unassembled WGS sequence"/>
</dbReference>
<accession>A0ABN2RPD3</accession>
<evidence type="ECO:0000256" key="1">
    <source>
        <dbReference type="SAM" id="MobiDB-lite"/>
    </source>
</evidence>
<name>A0ABN2RPD3_9ACTN</name>
<evidence type="ECO:0000313" key="3">
    <source>
        <dbReference type="Proteomes" id="UP001499854"/>
    </source>
</evidence>
<evidence type="ECO:0000313" key="2">
    <source>
        <dbReference type="EMBL" id="GAA1972486.1"/>
    </source>
</evidence>
<sequence>MMLNRQDSGSAYGRYGAVPTAIDSTALDEITLYGDLLQAVAAHPTAGKRLDWAVIDQALGLTPGKNGPAARPATRRPSAGAGESAP</sequence>
<reference evidence="2 3" key="1">
    <citation type="journal article" date="2019" name="Int. J. Syst. Evol. Microbiol.">
        <title>The Global Catalogue of Microorganisms (GCM) 10K type strain sequencing project: providing services to taxonomists for standard genome sequencing and annotation.</title>
        <authorList>
            <consortium name="The Broad Institute Genomics Platform"/>
            <consortium name="The Broad Institute Genome Sequencing Center for Infectious Disease"/>
            <person name="Wu L."/>
            <person name="Ma J."/>
        </authorList>
    </citation>
    <scope>NUCLEOTIDE SEQUENCE [LARGE SCALE GENOMIC DNA]</scope>
    <source>
        <strain evidence="2 3">JCM 16013</strain>
    </source>
</reference>
<organism evidence="2 3">
    <name type="scientific">Catenulispora subtropica</name>
    <dbReference type="NCBI Taxonomy" id="450798"/>
    <lineage>
        <taxon>Bacteria</taxon>
        <taxon>Bacillati</taxon>
        <taxon>Actinomycetota</taxon>
        <taxon>Actinomycetes</taxon>
        <taxon>Catenulisporales</taxon>
        <taxon>Catenulisporaceae</taxon>
        <taxon>Catenulispora</taxon>
    </lineage>
</organism>
<dbReference type="EMBL" id="BAAAQM010000018">
    <property type="protein sequence ID" value="GAA1972486.1"/>
    <property type="molecule type" value="Genomic_DNA"/>
</dbReference>
<gene>
    <name evidence="2" type="ORF">GCM10009838_35130</name>
</gene>